<keyword evidence="1 2" id="KW-0344">Guanine-nucleotide releasing factor</keyword>
<gene>
    <name evidence="7" type="ORF">AKO1_009045</name>
</gene>
<dbReference type="PROSITE" id="PS50009">
    <property type="entry name" value="RASGEF_CAT"/>
    <property type="match status" value="1"/>
</dbReference>
<reference evidence="7 8" key="1">
    <citation type="submission" date="2024-03" db="EMBL/GenBank/DDBJ databases">
        <title>The Acrasis kona genome and developmental transcriptomes reveal deep origins of eukaryotic multicellular pathways.</title>
        <authorList>
            <person name="Sheikh S."/>
            <person name="Fu C.-J."/>
            <person name="Brown M.W."/>
            <person name="Baldauf S.L."/>
        </authorList>
    </citation>
    <scope>NUCLEOTIDE SEQUENCE [LARGE SCALE GENOMIC DNA]</scope>
    <source>
        <strain evidence="7 8">ATCC MYA-3509</strain>
    </source>
</reference>
<proteinExistence type="predicted"/>
<dbReference type="InterPro" id="IPR036964">
    <property type="entry name" value="RASGEF_cat_dom_sf"/>
</dbReference>
<accession>A0AAW2ZJ08</accession>
<dbReference type="EMBL" id="JAOPGA020001514">
    <property type="protein sequence ID" value="KAL0489136.1"/>
    <property type="molecule type" value="Genomic_DNA"/>
</dbReference>
<keyword evidence="4" id="KW-0812">Transmembrane</keyword>
<dbReference type="SMART" id="SM00147">
    <property type="entry name" value="RasGEF"/>
    <property type="match status" value="1"/>
</dbReference>
<dbReference type="PANTHER" id="PTHR23113">
    <property type="entry name" value="GUANINE NUCLEOTIDE EXCHANGE FACTOR"/>
    <property type="match status" value="1"/>
</dbReference>
<evidence type="ECO:0000313" key="8">
    <source>
        <dbReference type="Proteomes" id="UP001431209"/>
    </source>
</evidence>
<dbReference type="GO" id="GO:0005886">
    <property type="term" value="C:plasma membrane"/>
    <property type="evidence" value="ECO:0007669"/>
    <property type="project" value="TreeGrafter"/>
</dbReference>
<keyword evidence="4" id="KW-1133">Transmembrane helix</keyword>
<dbReference type="InterPro" id="IPR001895">
    <property type="entry name" value="RASGEF_cat_dom"/>
</dbReference>
<evidence type="ECO:0000256" key="1">
    <source>
        <dbReference type="ARBA" id="ARBA00022658"/>
    </source>
</evidence>
<feature type="compositionally biased region" description="Polar residues" evidence="3">
    <location>
        <begin position="89"/>
        <end position="101"/>
    </location>
</feature>
<dbReference type="PROSITE" id="PS50212">
    <property type="entry name" value="RASGEF_NTER"/>
    <property type="match status" value="1"/>
</dbReference>
<evidence type="ECO:0000313" key="7">
    <source>
        <dbReference type="EMBL" id="KAL0489136.1"/>
    </source>
</evidence>
<evidence type="ECO:0000256" key="4">
    <source>
        <dbReference type="SAM" id="Phobius"/>
    </source>
</evidence>
<feature type="domain" description="N-terminal Ras-GEF" evidence="6">
    <location>
        <begin position="138"/>
        <end position="259"/>
    </location>
</feature>
<dbReference type="Proteomes" id="UP001431209">
    <property type="component" value="Unassembled WGS sequence"/>
</dbReference>
<feature type="transmembrane region" description="Helical" evidence="4">
    <location>
        <begin position="12"/>
        <end position="33"/>
    </location>
</feature>
<feature type="region of interest" description="Disordered" evidence="3">
    <location>
        <begin position="74"/>
        <end position="101"/>
    </location>
</feature>
<dbReference type="Pfam" id="PF00617">
    <property type="entry name" value="RasGEF"/>
    <property type="match status" value="1"/>
</dbReference>
<evidence type="ECO:0000256" key="2">
    <source>
        <dbReference type="PROSITE-ProRule" id="PRU00168"/>
    </source>
</evidence>
<comment type="caution">
    <text evidence="7">The sequence shown here is derived from an EMBL/GenBank/DDBJ whole genome shotgun (WGS) entry which is preliminary data.</text>
</comment>
<organism evidence="7 8">
    <name type="scientific">Acrasis kona</name>
    <dbReference type="NCBI Taxonomy" id="1008807"/>
    <lineage>
        <taxon>Eukaryota</taxon>
        <taxon>Discoba</taxon>
        <taxon>Heterolobosea</taxon>
        <taxon>Tetramitia</taxon>
        <taxon>Eutetramitia</taxon>
        <taxon>Acrasidae</taxon>
        <taxon>Acrasis</taxon>
    </lineage>
</organism>
<dbReference type="Gene3D" id="1.20.870.10">
    <property type="entry name" value="Son of sevenless (SoS) protein Chain: S domain 1"/>
    <property type="match status" value="1"/>
</dbReference>
<dbReference type="AlphaFoldDB" id="A0AAW2ZJ08"/>
<evidence type="ECO:0000259" key="5">
    <source>
        <dbReference type="PROSITE" id="PS50009"/>
    </source>
</evidence>
<protein>
    <submittedName>
        <fullName evidence="7">RasGEF</fullName>
    </submittedName>
</protein>
<dbReference type="GO" id="GO:0005085">
    <property type="term" value="F:guanyl-nucleotide exchange factor activity"/>
    <property type="evidence" value="ECO:0007669"/>
    <property type="project" value="UniProtKB-KW"/>
</dbReference>
<feature type="domain" description="Ras-GEF" evidence="5">
    <location>
        <begin position="317"/>
        <end position="550"/>
    </location>
</feature>
<name>A0AAW2ZJ08_9EUKA</name>
<dbReference type="Pfam" id="PF00618">
    <property type="entry name" value="RasGEF_N"/>
    <property type="match status" value="1"/>
</dbReference>
<dbReference type="SUPFAM" id="SSF48366">
    <property type="entry name" value="Ras GEF"/>
    <property type="match status" value="1"/>
</dbReference>
<dbReference type="GO" id="GO:0007265">
    <property type="term" value="P:Ras protein signal transduction"/>
    <property type="evidence" value="ECO:0007669"/>
    <property type="project" value="TreeGrafter"/>
</dbReference>
<dbReference type="InterPro" id="IPR023578">
    <property type="entry name" value="Ras_GEF_dom_sf"/>
</dbReference>
<dbReference type="Gene3D" id="1.10.840.10">
    <property type="entry name" value="Ras guanine-nucleotide exchange factors catalytic domain"/>
    <property type="match status" value="1"/>
</dbReference>
<feature type="compositionally biased region" description="Low complexity" evidence="3">
    <location>
        <begin position="74"/>
        <end position="88"/>
    </location>
</feature>
<evidence type="ECO:0000259" key="6">
    <source>
        <dbReference type="PROSITE" id="PS50212"/>
    </source>
</evidence>
<keyword evidence="4" id="KW-0472">Membrane</keyword>
<evidence type="ECO:0000256" key="3">
    <source>
        <dbReference type="SAM" id="MobiDB-lite"/>
    </source>
</evidence>
<sequence>MILSDEALPWVVGGGALVVVAVTVGASIVYKLVSRRRYLAHRDSGVNTALLEHLEQTKKSAPKQIAYNTIMDSTQSTPASHTPSTHTPVQQSHKPSRHTSSNQKMFLQLWLNRTANEGYPLEDIVIGLETPDHIQHNSDGSLKFATLHKLVENLIKNGNCQHFFKEEFFATYTSFTTPNKLITTLISFSNGFHNDNDVKHESVCLDLIEFWCRNNLNDLNLCTDKERLFTTLFKYVNKSDLAKSKNVASILSTHIKEAQPAPLQSFMVNTPLQKKEVNIQDDLVNDSEDSELEAGPIYPEGDSDFQTRNEFNILEWSPKEIARQLTIIEGNLLKQISCYELCKSRYLEHNMDKSAPHIAESIHFFNNFSLWLVSLILTFDDVEMRAATIQFLIELVEQLVGFGNFNSTMSVLGAINNSAVTRLKATNELLPEESIEMLEAVNELTSSAKKFFNLREAVEGTPGCIPFLGIFLTDLSLIESVNKDKKVDDVELINWNRCKYTANICKQLQVCQSGLVKYQEIEFLQTHLRSVVSELSEDDLYERSLCVEPRSNKA</sequence>
<dbReference type="PANTHER" id="PTHR23113:SF370">
    <property type="entry name" value="RAS GUANINE NUCLEOTIDE EXCHANGE FACTOR P"/>
    <property type="match status" value="1"/>
</dbReference>
<keyword evidence="8" id="KW-1185">Reference proteome</keyword>
<dbReference type="InterPro" id="IPR000651">
    <property type="entry name" value="Ras-like_Gua-exchang_fac_N"/>
</dbReference>
<dbReference type="InterPro" id="IPR008937">
    <property type="entry name" value="Ras-like_GEF"/>
</dbReference>